<keyword evidence="11" id="KW-0215">Deoxyribonucleotide synthesis</keyword>
<dbReference type="CDD" id="cd00081">
    <property type="entry name" value="Hint"/>
    <property type="match status" value="1"/>
</dbReference>
<evidence type="ECO:0000256" key="15">
    <source>
        <dbReference type="ARBA" id="ARBA00047754"/>
    </source>
</evidence>
<dbReference type="Gene3D" id="2.170.16.10">
    <property type="entry name" value="Hedgehog/Intein (Hint) domain"/>
    <property type="match status" value="1"/>
</dbReference>
<accession>H5SHM8</accession>
<evidence type="ECO:0000256" key="6">
    <source>
        <dbReference type="ARBA" id="ARBA00022634"/>
    </source>
</evidence>
<comment type="function">
    <text evidence="14 16">Catalyzes the reduction of ribonucleotides to deoxyribonucleotides. May function to provide a pool of deoxyribonucleotide precursors for DNA repair during oxygen limitation and/or for immediate growth after restoration of oxygen.</text>
</comment>
<keyword evidence="8" id="KW-0068">Autocatalytic cleavage</keyword>
<feature type="domain" description="DOD-type homing endonuclease" evidence="18">
    <location>
        <begin position="320"/>
        <end position="457"/>
    </location>
</feature>
<sequence>MSSPSVTRNGLLPTPPIPEGLPKVELTENARQVLLKRYVRRGDDGKPIETVEEMFWRVAWHVAKVEEQWGADVMARAIEYYHLLTSKKFFPNSPTFTGAGTPLGQLAACFVLPISDDMGRREDGIFQTLRNAALIQQTGGGNGFSFSRLRPKGALVKSSAGQATGPVGFLRVYDHAFGEIAQGGCLLPETLVFTEKGLLRLDEIVDSRIPGWQEHALKVPTDEGLKDSPRGFNNGIAEVIRVHTREGLSLTGTPNHKVKVMTESGPQWKELRDLRPGDWILVRLGEHRGHLQALKQPVPQHGNQKMPTLPSVLDEELAFFLGYLAGDGFVASREDDHRLGVSVAHSSYLMEEMPRLIERLFGVKAHKMQKPGDHSVTFVIDNRAVKEFLLLNGLTKPSSREVGVPRPIRQSPPQVVGAYLRGLFEADGSLSHGYPVLTTISSRLAREVATLLIGLGCPVRIRTIAPGIDRWGNSETYQIRIHSTVGLEAWRQKIGCDPRSRFVGAYAWESDLRRESSYILPFPQYWLRPVMETITLEQVDAKGRGRGLHFRATFPRLRRKILRYLRGKRNLTRSGYDLIKSEFPEAFQNAPSPEGFWFVQVLGVEPAGEALTLDLEVEENHTYLAYGMVTHNTRRGANMAVLRVDHPDIEEFITCKTDENAITNFNISVGITDAFMRAVENDEEWELRFPDVTDPRYRNFNGTLEDAEKAGLPIKVYKKVRARELFEKIVRQAHHNGEPGVLFLDAANRTNPVPHLYSLEATNPCGEQWLGPFENCCLGSVNLAEHCAPGGKVDWETLRQSVETATRFLDDVVEANAYVPAVPQLKEAAHRARRIGLGIMGLADLMYHVGVRYGSEEGQEFASQVMEFVRYHTMKTSIELAKERGPFPAIKGSIYDPENLKWQPPRSLVPYRHDWGRPPVAWEEIVQGIRQHGIRNAAQTTIAPTGTIATVAGCEGYGCEPVFALAYIRHVNDQGRDLQLTYASKRFEQALIEAGIPEEQRQAIYERVLHEGTCQHIPEVPEHIRNVFVVASDVTAEEHVRMQAALQAFVDNSISKTINFPENATVDDVATAYRLAWKLGCKGITVYVTGSREKVVLETKAIAEKKQQPQAQATPTPATPQIMMWRESKKPRPRVLPGRTYSIQTPLGKAFITINENGSEQPFEVFINTAKAGSETAAVSEAIGRLISFILRLASPVPPLERVREIMHQLIGIGGGRALGFGPNRVRSLPDGVGQVLEMYLQEKEEKANGNSSAPVQGWQAQPDAHSPAPDQPMLQIGDLCPECGEAALVNEEGCRKCYACGYSEC</sequence>
<evidence type="ECO:0000256" key="14">
    <source>
        <dbReference type="ARBA" id="ARBA00025437"/>
    </source>
</evidence>
<dbReference type="GO" id="GO:0031419">
    <property type="term" value="F:cobalamin binding"/>
    <property type="evidence" value="ECO:0007669"/>
    <property type="project" value="UniProtKB-KW"/>
</dbReference>
<evidence type="ECO:0000256" key="1">
    <source>
        <dbReference type="ARBA" id="ARBA00001922"/>
    </source>
</evidence>
<keyword evidence="10 16" id="KW-0560">Oxidoreductase</keyword>
<evidence type="ECO:0000256" key="10">
    <source>
        <dbReference type="ARBA" id="ARBA00023002"/>
    </source>
</evidence>
<dbReference type="Gene3D" id="3.20.70.20">
    <property type="match status" value="2"/>
</dbReference>
<evidence type="ECO:0000256" key="4">
    <source>
        <dbReference type="ARBA" id="ARBA00014409"/>
    </source>
</evidence>
<keyword evidence="12" id="KW-1015">Disulfide bond</keyword>
<dbReference type="InterPro" id="IPR013344">
    <property type="entry name" value="RNR_NrdJ/NrdZ"/>
</dbReference>
<dbReference type="SUPFAM" id="SSF51998">
    <property type="entry name" value="PFL-like glycyl radical enzymes"/>
    <property type="match status" value="2"/>
</dbReference>
<dbReference type="InterPro" id="IPR006142">
    <property type="entry name" value="INTEIN"/>
</dbReference>
<dbReference type="InterPro" id="IPR027434">
    <property type="entry name" value="Homing_endonucl"/>
</dbReference>
<dbReference type="PROSITE" id="PS50819">
    <property type="entry name" value="INTEIN_ENDONUCLEASE"/>
    <property type="match status" value="1"/>
</dbReference>
<comment type="cofactor">
    <cofactor evidence="1 16">
        <name>adenosylcob(III)alamin</name>
        <dbReference type="ChEBI" id="CHEBI:18408"/>
    </cofactor>
</comment>
<dbReference type="PRINTS" id="PR01183">
    <property type="entry name" value="RIBORDTASEM1"/>
</dbReference>
<evidence type="ECO:0000256" key="3">
    <source>
        <dbReference type="ARBA" id="ARBA00012274"/>
    </source>
</evidence>
<dbReference type="InterPro" id="IPR000788">
    <property type="entry name" value="RNR_lg_C"/>
</dbReference>
<dbReference type="NCBIfam" id="TIGR01443">
    <property type="entry name" value="intein_Cterm"/>
    <property type="match status" value="1"/>
</dbReference>
<dbReference type="InterPro" id="IPR006141">
    <property type="entry name" value="Intein_N"/>
</dbReference>
<dbReference type="GO" id="GO:0004748">
    <property type="term" value="F:ribonucleoside-diphosphate reductase activity, thioredoxin disulfide as acceptor"/>
    <property type="evidence" value="ECO:0007669"/>
    <property type="project" value="UniProtKB-EC"/>
</dbReference>
<dbReference type="SMART" id="SM00306">
    <property type="entry name" value="HintN"/>
    <property type="match status" value="1"/>
</dbReference>
<reference evidence="19" key="1">
    <citation type="journal article" date="2005" name="Environ. Microbiol.">
        <title>Genetic and functional properties of uncultivated thermophilic crenarchaeotes from a subsurface gold mine as revealed by analysis of genome fragments.</title>
        <authorList>
            <person name="Nunoura T."/>
            <person name="Hirayama H."/>
            <person name="Takami H."/>
            <person name="Oida H."/>
            <person name="Nishi S."/>
            <person name="Shimamura S."/>
            <person name="Suzuki Y."/>
            <person name="Inagaki F."/>
            <person name="Takai K."/>
            <person name="Nealson K.H."/>
            <person name="Horikoshi K."/>
        </authorList>
    </citation>
    <scope>NUCLEOTIDE SEQUENCE</scope>
</reference>
<dbReference type="InterPro" id="IPR004860">
    <property type="entry name" value="LAGLIDADG_dom"/>
</dbReference>
<dbReference type="GO" id="GO:0005524">
    <property type="term" value="F:ATP binding"/>
    <property type="evidence" value="ECO:0007669"/>
    <property type="project" value="InterPro"/>
</dbReference>
<evidence type="ECO:0000256" key="8">
    <source>
        <dbReference type="ARBA" id="ARBA00022813"/>
    </source>
</evidence>
<dbReference type="PANTHER" id="PTHR43371">
    <property type="entry name" value="VITAMIN B12-DEPENDENT RIBONUCLEOTIDE REDUCTASE"/>
    <property type="match status" value="1"/>
</dbReference>
<evidence type="ECO:0000256" key="7">
    <source>
        <dbReference type="ARBA" id="ARBA00022741"/>
    </source>
</evidence>
<evidence type="ECO:0000256" key="11">
    <source>
        <dbReference type="ARBA" id="ARBA00023116"/>
    </source>
</evidence>
<dbReference type="PROSITE" id="PS50818">
    <property type="entry name" value="INTEIN_C_TER"/>
    <property type="match status" value="1"/>
</dbReference>
<organism evidence="19">
    <name type="scientific">uncultured Chloroflexota bacterium</name>
    <dbReference type="NCBI Taxonomy" id="166587"/>
    <lineage>
        <taxon>Bacteria</taxon>
        <taxon>Bacillati</taxon>
        <taxon>Chloroflexota</taxon>
        <taxon>environmental samples</taxon>
    </lineage>
</organism>
<evidence type="ECO:0000313" key="19">
    <source>
        <dbReference type="EMBL" id="BAL55664.1"/>
    </source>
</evidence>
<dbReference type="PROSITE" id="PS50817">
    <property type="entry name" value="INTEIN_N_TER"/>
    <property type="match status" value="1"/>
</dbReference>
<dbReference type="EMBL" id="AP011725">
    <property type="protein sequence ID" value="BAL55664.1"/>
    <property type="molecule type" value="Genomic_DNA"/>
</dbReference>
<keyword evidence="9" id="KW-0651">Protein splicing</keyword>
<dbReference type="GO" id="GO:0071897">
    <property type="term" value="P:DNA biosynthetic process"/>
    <property type="evidence" value="ECO:0007669"/>
    <property type="project" value="UniProtKB-KW"/>
</dbReference>
<feature type="region of interest" description="Disordered" evidence="17">
    <location>
        <begin position="1247"/>
        <end position="1272"/>
    </location>
</feature>
<gene>
    <name evidence="19" type="ORF">HGMM_F30B08C16</name>
</gene>
<dbReference type="GO" id="GO:0016539">
    <property type="term" value="P:intein-mediated protein splicing"/>
    <property type="evidence" value="ECO:0007669"/>
    <property type="project" value="InterPro"/>
</dbReference>
<dbReference type="InterPro" id="IPR050862">
    <property type="entry name" value="RdRp_reductase_class-2"/>
</dbReference>
<dbReference type="GO" id="GO:0009263">
    <property type="term" value="P:deoxyribonucleotide biosynthetic process"/>
    <property type="evidence" value="ECO:0007669"/>
    <property type="project" value="UniProtKB-KW"/>
</dbReference>
<dbReference type="Pfam" id="PF00317">
    <property type="entry name" value="Ribonuc_red_lgN"/>
    <property type="match status" value="1"/>
</dbReference>
<dbReference type="Pfam" id="PF12637">
    <property type="entry name" value="TSCPD"/>
    <property type="match status" value="1"/>
</dbReference>
<dbReference type="Pfam" id="PF02867">
    <property type="entry name" value="Ribonuc_red_lgC"/>
    <property type="match status" value="2"/>
</dbReference>
<comment type="similarity">
    <text evidence="2 16">Belongs to the ribonucleoside diphosphate reductase class-2 family.</text>
</comment>
<feature type="region of interest" description="Disordered" evidence="17">
    <location>
        <begin position="1"/>
        <end position="22"/>
    </location>
</feature>
<dbReference type="EC" id="1.17.4.1" evidence="3 16"/>
<dbReference type="Gene3D" id="3.10.28.10">
    <property type="entry name" value="Homing endonucleases"/>
    <property type="match status" value="1"/>
</dbReference>
<evidence type="ECO:0000256" key="17">
    <source>
        <dbReference type="SAM" id="MobiDB-lite"/>
    </source>
</evidence>
<dbReference type="InterPro" id="IPR004042">
    <property type="entry name" value="Intein_endonuc_central"/>
</dbReference>
<dbReference type="CDD" id="cd02888">
    <property type="entry name" value="RNR_II_dimer"/>
    <property type="match status" value="1"/>
</dbReference>
<evidence type="ECO:0000256" key="2">
    <source>
        <dbReference type="ARBA" id="ARBA00007405"/>
    </source>
</evidence>
<evidence type="ECO:0000259" key="18">
    <source>
        <dbReference type="PROSITE" id="PS50819"/>
    </source>
</evidence>
<dbReference type="InterPro" id="IPR003587">
    <property type="entry name" value="Hint_dom_N"/>
</dbReference>
<dbReference type="InterPro" id="IPR024434">
    <property type="entry name" value="TSCPD_dom"/>
</dbReference>
<proteinExistence type="inferred from homology"/>
<evidence type="ECO:0000256" key="9">
    <source>
        <dbReference type="ARBA" id="ARBA00023000"/>
    </source>
</evidence>
<dbReference type="NCBIfam" id="TIGR02504">
    <property type="entry name" value="NrdJ_Z"/>
    <property type="match status" value="1"/>
</dbReference>
<reference evidence="19" key="2">
    <citation type="journal article" date="2012" name="PLoS ONE">
        <title>A Deeply Branching Thermophilic Bacterium with an Ancient Acetyl-CoA Pathway Dominates a Subsurface Ecosystem.</title>
        <authorList>
            <person name="Takami H."/>
            <person name="Noguchi H."/>
            <person name="Takaki Y."/>
            <person name="Uchiyama I."/>
            <person name="Toyoda A."/>
            <person name="Nishi S."/>
            <person name="Chee G.-J."/>
            <person name="Arai W."/>
            <person name="Nunoura T."/>
            <person name="Itoh T."/>
            <person name="Hattori M."/>
            <person name="Takai K."/>
        </authorList>
    </citation>
    <scope>NUCLEOTIDE SEQUENCE</scope>
</reference>
<dbReference type="GO" id="GO:0004519">
    <property type="term" value="F:endonuclease activity"/>
    <property type="evidence" value="ECO:0007669"/>
    <property type="project" value="InterPro"/>
</dbReference>
<keyword evidence="5 16" id="KW-0846">Cobalamin</keyword>
<dbReference type="NCBIfam" id="TIGR01445">
    <property type="entry name" value="intein_Nterm"/>
    <property type="match status" value="1"/>
</dbReference>
<dbReference type="InterPro" id="IPR013509">
    <property type="entry name" value="RNR_lsu_N"/>
</dbReference>
<dbReference type="PRINTS" id="PR00379">
    <property type="entry name" value="INTEIN"/>
</dbReference>
<dbReference type="SUPFAM" id="SSF51294">
    <property type="entry name" value="Hedgehog/intein (Hint) domain"/>
    <property type="match status" value="1"/>
</dbReference>
<keyword evidence="13 16" id="KW-0170">Cobalt</keyword>
<dbReference type="Pfam" id="PF14528">
    <property type="entry name" value="LAGLIDADG_3"/>
    <property type="match status" value="1"/>
</dbReference>
<dbReference type="InterPro" id="IPR036844">
    <property type="entry name" value="Hint_dom_sf"/>
</dbReference>
<name>H5SHM8_9CHLR</name>
<evidence type="ECO:0000256" key="12">
    <source>
        <dbReference type="ARBA" id="ARBA00023157"/>
    </source>
</evidence>
<comment type="catalytic activity">
    <reaction evidence="15 16">
        <text>a 2'-deoxyribonucleoside 5'-diphosphate + [thioredoxin]-disulfide + H2O = a ribonucleoside 5'-diphosphate + [thioredoxin]-dithiol</text>
        <dbReference type="Rhea" id="RHEA:23252"/>
        <dbReference type="Rhea" id="RHEA-COMP:10698"/>
        <dbReference type="Rhea" id="RHEA-COMP:10700"/>
        <dbReference type="ChEBI" id="CHEBI:15377"/>
        <dbReference type="ChEBI" id="CHEBI:29950"/>
        <dbReference type="ChEBI" id="CHEBI:50058"/>
        <dbReference type="ChEBI" id="CHEBI:57930"/>
        <dbReference type="ChEBI" id="CHEBI:73316"/>
        <dbReference type="EC" id="1.17.4.1"/>
    </reaction>
</comment>
<keyword evidence="6 16" id="KW-0237">DNA synthesis</keyword>
<dbReference type="InterPro" id="IPR030934">
    <property type="entry name" value="Intein_C"/>
</dbReference>
<evidence type="ECO:0000256" key="16">
    <source>
        <dbReference type="RuleBase" id="RU364064"/>
    </source>
</evidence>
<keyword evidence="7 16" id="KW-0547">Nucleotide-binding</keyword>
<evidence type="ECO:0000256" key="13">
    <source>
        <dbReference type="ARBA" id="ARBA00023285"/>
    </source>
</evidence>
<protein>
    <recommendedName>
        <fullName evidence="4 16">Vitamin B12-dependent ribonucleotide reductase</fullName>
        <ecNumber evidence="3 16">1.17.4.1</ecNumber>
    </recommendedName>
</protein>
<dbReference type="SUPFAM" id="SSF55608">
    <property type="entry name" value="Homing endonucleases"/>
    <property type="match status" value="1"/>
</dbReference>
<evidence type="ECO:0000256" key="5">
    <source>
        <dbReference type="ARBA" id="ARBA00022628"/>
    </source>
</evidence>
<dbReference type="PANTHER" id="PTHR43371:SF1">
    <property type="entry name" value="RIBONUCLEOSIDE-DIPHOSPHATE REDUCTASE"/>
    <property type="match status" value="1"/>
</dbReference>